<dbReference type="PATRIC" id="fig|1217691.3.peg.1483"/>
<dbReference type="Gene3D" id="1.20.910.10">
    <property type="entry name" value="Heme oxygenase-like"/>
    <property type="match status" value="1"/>
</dbReference>
<gene>
    <name evidence="1" type="ORF">F931_01498</name>
</gene>
<evidence type="ECO:0000313" key="2">
    <source>
        <dbReference type="Proteomes" id="UP000014024"/>
    </source>
</evidence>
<organism evidence="1 2">
    <name type="scientific">Acinetobacter pittii ANC 4050</name>
    <dbReference type="NCBI Taxonomy" id="1217691"/>
    <lineage>
        <taxon>Bacteria</taxon>
        <taxon>Pseudomonadati</taxon>
        <taxon>Pseudomonadota</taxon>
        <taxon>Gammaproteobacteria</taxon>
        <taxon>Moraxellales</taxon>
        <taxon>Moraxellaceae</taxon>
        <taxon>Acinetobacter</taxon>
        <taxon>Acinetobacter calcoaceticus/baumannii complex</taxon>
    </lineage>
</organism>
<dbReference type="Proteomes" id="UP000014024">
    <property type="component" value="Unassembled WGS sequence"/>
</dbReference>
<dbReference type="SUPFAM" id="SSF48613">
    <property type="entry name" value="Heme oxygenase-like"/>
    <property type="match status" value="1"/>
</dbReference>
<name>R8YI56_ACIPI</name>
<accession>R8YI56</accession>
<dbReference type="HOGENOM" id="CLU_085041_1_0_6"/>
<protein>
    <recommendedName>
        <fullName evidence="3">Heme oxygenase</fullName>
    </recommendedName>
</protein>
<dbReference type="AlphaFoldDB" id="R8YI56"/>
<dbReference type="OrthoDB" id="9149607at2"/>
<dbReference type="GO" id="GO:0006788">
    <property type="term" value="P:heme oxidation"/>
    <property type="evidence" value="ECO:0007669"/>
    <property type="project" value="InterPro"/>
</dbReference>
<dbReference type="RefSeq" id="WP_016141510.1">
    <property type="nucleotide sequence ID" value="NZ_KB976987.1"/>
</dbReference>
<dbReference type="GO" id="GO:0004392">
    <property type="term" value="F:heme oxygenase (decyclizing) activity"/>
    <property type="evidence" value="ECO:0007669"/>
    <property type="project" value="InterPro"/>
</dbReference>
<dbReference type="Pfam" id="PF01126">
    <property type="entry name" value="Heme_oxygenase"/>
    <property type="match status" value="1"/>
</dbReference>
<evidence type="ECO:0000313" key="1">
    <source>
        <dbReference type="EMBL" id="EOQ68781.1"/>
    </source>
</evidence>
<dbReference type="CDD" id="cd19166">
    <property type="entry name" value="HemeO-bac"/>
    <property type="match status" value="1"/>
</dbReference>
<dbReference type="InterPro" id="IPR016053">
    <property type="entry name" value="Haem_Oase-like"/>
</dbReference>
<reference evidence="1 2" key="1">
    <citation type="submission" date="2013-02" db="EMBL/GenBank/DDBJ databases">
        <title>The Genome Sequence of Acinetobacter sp. ANC 4050.</title>
        <authorList>
            <consortium name="The Broad Institute Genome Sequencing Platform"/>
            <consortium name="The Broad Institute Genome Sequencing Center for Infectious Disease"/>
            <person name="Cerqueira G."/>
            <person name="Feldgarden M."/>
            <person name="Courvalin P."/>
            <person name="Perichon B."/>
            <person name="Grillot-Courvalin C."/>
            <person name="Clermont D."/>
            <person name="Rocha E."/>
            <person name="Yoon E.-J."/>
            <person name="Nemec A."/>
            <person name="Walker B."/>
            <person name="Young S.K."/>
            <person name="Zeng Q."/>
            <person name="Gargeya S."/>
            <person name="Fitzgerald M."/>
            <person name="Haas B."/>
            <person name="Abouelleil A."/>
            <person name="Alvarado L."/>
            <person name="Arachchi H.M."/>
            <person name="Berlin A.M."/>
            <person name="Chapman S.B."/>
            <person name="Dewar J."/>
            <person name="Goldberg J."/>
            <person name="Griggs A."/>
            <person name="Gujja S."/>
            <person name="Hansen M."/>
            <person name="Howarth C."/>
            <person name="Imamovic A."/>
            <person name="Larimer J."/>
            <person name="McCowan C."/>
            <person name="Murphy C."/>
            <person name="Neiman D."/>
            <person name="Pearson M."/>
            <person name="Priest M."/>
            <person name="Roberts A."/>
            <person name="Saif S."/>
            <person name="Shea T."/>
            <person name="Sisk P."/>
            <person name="Sykes S."/>
            <person name="Wortman J."/>
            <person name="Nusbaum C."/>
            <person name="Birren B."/>
        </authorList>
    </citation>
    <scope>NUCLEOTIDE SEQUENCE [LARGE SCALE GENOMIC DNA]</scope>
    <source>
        <strain evidence="1 2">ANC 4050</strain>
    </source>
</reference>
<sequence>MNTFVRPTLHCKIKRQTTSEHERLRNLMISLDLFNNIGRYKNFTLAQYYFHVYVTEIFNVHSIAHLISGIKCAERLNAIKKDMEDLGIVAENDVLKDMKTLNIYEALGWLYVSEEFTLGAAILLKSAKESYYLSEHFGARNLAEHPEGRLKYWKNFINQLNQLNLSLDQQHLVVDGAFAAFNKFGTMLEKLDELI</sequence>
<comment type="caution">
    <text evidence="1">The sequence shown here is derived from an EMBL/GenBank/DDBJ whole genome shotgun (WGS) entry which is preliminary data.</text>
</comment>
<dbReference type="EMBL" id="APQM01000007">
    <property type="protein sequence ID" value="EOQ68781.1"/>
    <property type="molecule type" value="Genomic_DNA"/>
</dbReference>
<dbReference type="InterPro" id="IPR016084">
    <property type="entry name" value="Haem_Oase-like_multi-hlx"/>
</dbReference>
<evidence type="ECO:0008006" key="3">
    <source>
        <dbReference type="Google" id="ProtNLM"/>
    </source>
</evidence>
<proteinExistence type="predicted"/>